<name>A0A495WM60_9RHOO</name>
<dbReference type="InterPro" id="IPR036278">
    <property type="entry name" value="Sialidase_sf"/>
</dbReference>
<dbReference type="PANTHER" id="PTHR43752:SF2">
    <property type="entry name" value="BNR_ASP-BOX REPEAT FAMILY PROTEIN"/>
    <property type="match status" value="1"/>
</dbReference>
<proteinExistence type="predicted"/>
<accession>A0A495WM60</accession>
<organism evidence="2 3">
    <name type="scientific">Azonexus fungiphilus</name>
    <dbReference type="NCBI Taxonomy" id="146940"/>
    <lineage>
        <taxon>Bacteria</taxon>
        <taxon>Pseudomonadati</taxon>
        <taxon>Pseudomonadota</taxon>
        <taxon>Betaproteobacteria</taxon>
        <taxon>Rhodocyclales</taxon>
        <taxon>Azonexaceae</taxon>
        <taxon>Azonexus</taxon>
    </lineage>
</organism>
<comment type="caution">
    <text evidence="2">The sequence shown here is derived from an EMBL/GenBank/DDBJ whole genome shotgun (WGS) entry which is preliminary data.</text>
</comment>
<dbReference type="Pfam" id="PF13088">
    <property type="entry name" value="BNR_2"/>
    <property type="match status" value="1"/>
</dbReference>
<evidence type="ECO:0000313" key="2">
    <source>
        <dbReference type="EMBL" id="RKT62489.1"/>
    </source>
</evidence>
<dbReference type="EMBL" id="RBXP01000003">
    <property type="protein sequence ID" value="RKT62489.1"/>
    <property type="molecule type" value="Genomic_DNA"/>
</dbReference>
<feature type="domain" description="Sialidase" evidence="1">
    <location>
        <begin position="79"/>
        <end position="349"/>
    </location>
</feature>
<evidence type="ECO:0000259" key="1">
    <source>
        <dbReference type="Pfam" id="PF13088"/>
    </source>
</evidence>
<dbReference type="PANTHER" id="PTHR43752">
    <property type="entry name" value="BNR/ASP-BOX REPEAT FAMILY PROTEIN"/>
    <property type="match status" value="1"/>
</dbReference>
<protein>
    <submittedName>
        <fullName evidence="2">Putative neuraminidase</fullName>
    </submittedName>
</protein>
<dbReference type="Proteomes" id="UP000270626">
    <property type="component" value="Unassembled WGS sequence"/>
</dbReference>
<dbReference type="Gene3D" id="2.120.10.10">
    <property type="match status" value="1"/>
</dbReference>
<reference evidence="2 3" key="1">
    <citation type="submission" date="2018-10" db="EMBL/GenBank/DDBJ databases">
        <title>Genomic Encyclopedia of Type Strains, Phase IV (KMG-IV): sequencing the most valuable type-strain genomes for metagenomic binning, comparative biology and taxonomic classification.</title>
        <authorList>
            <person name="Goeker M."/>
        </authorList>
    </citation>
    <scope>NUCLEOTIDE SEQUENCE [LARGE SCALE GENOMIC DNA]</scope>
    <source>
        <strain evidence="2 3">DSM 23841</strain>
    </source>
</reference>
<dbReference type="AlphaFoldDB" id="A0A495WM60"/>
<dbReference type="CDD" id="cd15482">
    <property type="entry name" value="Sialidase_non-viral"/>
    <property type="match status" value="1"/>
</dbReference>
<keyword evidence="3" id="KW-1185">Reference proteome</keyword>
<dbReference type="SUPFAM" id="SSF50939">
    <property type="entry name" value="Sialidases"/>
    <property type="match status" value="1"/>
</dbReference>
<evidence type="ECO:0000313" key="3">
    <source>
        <dbReference type="Proteomes" id="UP000270626"/>
    </source>
</evidence>
<dbReference type="InterPro" id="IPR011040">
    <property type="entry name" value="Sialidase"/>
</dbReference>
<gene>
    <name evidence="2" type="ORF">DFR40_0376</name>
</gene>
<sequence length="373" mass="39210">MSTLSLSCPPKLARHLAALAFLAAFGAAVWRLPQVPEVRFAPATNAPTPAGAAWMQVDMLPGVGKFAASPSLTLLADGRVAASWLSATEGSLAQEAIWFSTLEAGSWQPPYTLTTRDETAGSVFAHIRQIGAPLLWRNGEWLHLWYTATAIGGHAGQTILHTRSADDGASWTRPARVAAAPFGNAGMLLGGPPVALADGGIGLAIGRDLFSQHGEWLHLDADGRILAKARIPHAGAATAPAAVAIDAGRALAWLGDSTAGTDNGGENWQTLMQSSPANPETPRAVLRLPDGRLLLAGNAGSGRGSLALWLADREGRDWRLVRIVDQAADAAADFSEPALLLAADGGIHLAYAWRRQGIRHLRFNAAWLEASQP</sequence>
<dbReference type="RefSeq" id="WP_170160133.1">
    <property type="nucleotide sequence ID" value="NZ_RBXP01000003.1"/>
</dbReference>